<organism evidence="2 3">
    <name type="scientific">Alkaliphilus hydrothermalis</name>
    <dbReference type="NCBI Taxonomy" id="1482730"/>
    <lineage>
        <taxon>Bacteria</taxon>
        <taxon>Bacillati</taxon>
        <taxon>Bacillota</taxon>
        <taxon>Clostridia</taxon>
        <taxon>Peptostreptococcales</taxon>
        <taxon>Natronincolaceae</taxon>
        <taxon>Alkaliphilus</taxon>
    </lineage>
</organism>
<reference evidence="2 3" key="1">
    <citation type="submission" date="2021-01" db="EMBL/GenBank/DDBJ databases">
        <title>Genomic Encyclopedia of Type Strains, Phase IV (KMG-IV): sequencing the most valuable type-strain genomes for metagenomic binning, comparative biology and taxonomic classification.</title>
        <authorList>
            <person name="Goeker M."/>
        </authorList>
    </citation>
    <scope>NUCLEOTIDE SEQUENCE [LARGE SCALE GENOMIC DNA]</scope>
    <source>
        <strain evidence="2 3">DSM 25890</strain>
    </source>
</reference>
<keyword evidence="3" id="KW-1185">Reference proteome</keyword>
<proteinExistence type="predicted"/>
<protein>
    <submittedName>
        <fullName evidence="2">Uncharacterized protein</fullName>
    </submittedName>
</protein>
<dbReference type="EMBL" id="JAFBEE010000001">
    <property type="protein sequence ID" value="MBM7613847.1"/>
    <property type="molecule type" value="Genomic_DNA"/>
</dbReference>
<name>A0ABS2NLY2_9FIRM</name>
<evidence type="ECO:0000313" key="3">
    <source>
        <dbReference type="Proteomes" id="UP001314796"/>
    </source>
</evidence>
<keyword evidence="1" id="KW-0812">Transmembrane</keyword>
<gene>
    <name evidence="2" type="ORF">JOC73_000355</name>
</gene>
<sequence length="140" mass="16496">MSFILMIFTFAHFLVDGQIEILVFLPVNFKIKVVSLLIVTLSFIAIVILLNFNHEYGYNIKVRELREFESDDNQTKVFKCIIENTSSKDIYLNGMVSNYRYYEGACYSLGEYRKISYDEEYVMELEIDTSNLELCMYLVK</sequence>
<keyword evidence="1" id="KW-1133">Transmembrane helix</keyword>
<comment type="caution">
    <text evidence="2">The sequence shown here is derived from an EMBL/GenBank/DDBJ whole genome shotgun (WGS) entry which is preliminary data.</text>
</comment>
<accession>A0ABS2NLY2</accession>
<evidence type="ECO:0000313" key="2">
    <source>
        <dbReference type="EMBL" id="MBM7613847.1"/>
    </source>
</evidence>
<dbReference type="Proteomes" id="UP001314796">
    <property type="component" value="Unassembled WGS sequence"/>
</dbReference>
<keyword evidence="1" id="KW-0472">Membrane</keyword>
<feature type="transmembrane region" description="Helical" evidence="1">
    <location>
        <begin position="33"/>
        <end position="53"/>
    </location>
</feature>
<evidence type="ECO:0000256" key="1">
    <source>
        <dbReference type="SAM" id="Phobius"/>
    </source>
</evidence>